<reference evidence="2" key="1">
    <citation type="submission" date="2018-01" db="EMBL/GenBank/DDBJ databases">
        <authorList>
            <person name="Mao J.F."/>
        </authorList>
    </citation>
    <scope>NUCLEOTIDE SEQUENCE</scope>
    <source>
        <strain evidence="2">Huo1</strain>
        <tissue evidence="2">Leaf</tissue>
    </source>
</reference>
<dbReference type="AlphaFoldDB" id="A0A8X8WPY4"/>
<evidence type="ECO:0000256" key="1">
    <source>
        <dbReference type="SAM" id="SignalP"/>
    </source>
</evidence>
<evidence type="ECO:0008006" key="4">
    <source>
        <dbReference type="Google" id="ProtNLM"/>
    </source>
</evidence>
<dbReference type="Proteomes" id="UP000298416">
    <property type="component" value="Unassembled WGS sequence"/>
</dbReference>
<organism evidence="2">
    <name type="scientific">Salvia splendens</name>
    <name type="common">Scarlet sage</name>
    <dbReference type="NCBI Taxonomy" id="180675"/>
    <lineage>
        <taxon>Eukaryota</taxon>
        <taxon>Viridiplantae</taxon>
        <taxon>Streptophyta</taxon>
        <taxon>Embryophyta</taxon>
        <taxon>Tracheophyta</taxon>
        <taxon>Spermatophyta</taxon>
        <taxon>Magnoliopsida</taxon>
        <taxon>eudicotyledons</taxon>
        <taxon>Gunneridae</taxon>
        <taxon>Pentapetalae</taxon>
        <taxon>asterids</taxon>
        <taxon>lamiids</taxon>
        <taxon>Lamiales</taxon>
        <taxon>Lamiaceae</taxon>
        <taxon>Nepetoideae</taxon>
        <taxon>Mentheae</taxon>
        <taxon>Salviinae</taxon>
        <taxon>Salvia</taxon>
        <taxon>Salvia subgen. Calosphace</taxon>
        <taxon>core Calosphace</taxon>
    </lineage>
</organism>
<dbReference type="EMBL" id="PNBA02000015">
    <property type="protein sequence ID" value="KAG6399068.1"/>
    <property type="molecule type" value="Genomic_DNA"/>
</dbReference>
<evidence type="ECO:0000313" key="3">
    <source>
        <dbReference type="Proteomes" id="UP000298416"/>
    </source>
</evidence>
<evidence type="ECO:0000313" key="2">
    <source>
        <dbReference type="EMBL" id="KAG6399068.1"/>
    </source>
</evidence>
<feature type="signal peptide" evidence="1">
    <location>
        <begin position="1"/>
        <end position="33"/>
    </location>
</feature>
<proteinExistence type="predicted"/>
<comment type="caution">
    <text evidence="2">The sequence shown here is derived from an EMBL/GenBank/DDBJ whole genome shotgun (WGS) entry which is preliminary data.</text>
</comment>
<gene>
    <name evidence="2" type="ORF">SASPL_140542</name>
</gene>
<name>A0A8X8WPY4_SALSN</name>
<keyword evidence="1" id="KW-0732">Signal</keyword>
<reference evidence="2" key="2">
    <citation type="submission" date="2020-08" db="EMBL/GenBank/DDBJ databases">
        <title>Plant Genome Project.</title>
        <authorList>
            <person name="Zhang R.-G."/>
        </authorList>
    </citation>
    <scope>NUCLEOTIDE SEQUENCE</scope>
    <source>
        <strain evidence="2">Huo1</strain>
        <tissue evidence="2">Leaf</tissue>
    </source>
</reference>
<keyword evidence="3" id="KW-1185">Reference proteome</keyword>
<protein>
    <recommendedName>
        <fullName evidence="4">Secreted protein</fullName>
    </recommendedName>
</protein>
<accession>A0A8X8WPY4</accession>
<feature type="chain" id="PRO_5036446355" description="Secreted protein" evidence="1">
    <location>
        <begin position="34"/>
        <end position="87"/>
    </location>
</feature>
<sequence>MCGRAFIYFPHHGMESNIFSLFVLSTIITLELGMVAYCGEEESTICFQLKQQERRYKEQSICQESERLQGGEEREVVPPKIVAMHSV</sequence>